<reference evidence="1 2" key="1">
    <citation type="submission" date="2014-03" db="EMBL/GenBank/DDBJ databases">
        <title>The draft genome sequence of Thioclava dalianensis DLFJ1-1.</title>
        <authorList>
            <person name="Lai Q."/>
            <person name="Shao Z."/>
        </authorList>
    </citation>
    <scope>NUCLEOTIDE SEQUENCE [LARGE SCALE GENOMIC DNA]</scope>
    <source>
        <strain evidence="1 2">DLFJ1-1</strain>
    </source>
</reference>
<name>A0A074U7P3_9RHOB</name>
<accession>A0A074U7P3</accession>
<keyword evidence="2" id="KW-1185">Reference proteome</keyword>
<evidence type="ECO:0000313" key="2">
    <source>
        <dbReference type="Proteomes" id="UP000027725"/>
    </source>
</evidence>
<dbReference type="eggNOG" id="ENOG5032K0W">
    <property type="taxonomic scope" value="Bacteria"/>
</dbReference>
<protein>
    <recommendedName>
        <fullName evidence="3">Replication initiation factor</fullName>
    </recommendedName>
</protein>
<dbReference type="RefSeq" id="WP_038063742.1">
    <property type="nucleotide sequence ID" value="NZ_FOVB01000002.1"/>
</dbReference>
<evidence type="ECO:0008006" key="3">
    <source>
        <dbReference type="Google" id="ProtNLM"/>
    </source>
</evidence>
<dbReference type="OrthoDB" id="7605048at2"/>
<dbReference type="EMBL" id="JHEH01000005">
    <property type="protein sequence ID" value="KEP70707.1"/>
    <property type="molecule type" value="Genomic_DNA"/>
</dbReference>
<gene>
    <name evidence="1" type="ORF">DL1_15580</name>
</gene>
<evidence type="ECO:0000313" key="1">
    <source>
        <dbReference type="EMBL" id="KEP70707.1"/>
    </source>
</evidence>
<comment type="caution">
    <text evidence="1">The sequence shown here is derived from an EMBL/GenBank/DDBJ whole genome shotgun (WGS) entry which is preliminary data.</text>
</comment>
<dbReference type="Proteomes" id="UP000027725">
    <property type="component" value="Unassembled WGS sequence"/>
</dbReference>
<organism evidence="1 2">
    <name type="scientific">Thioclava dalianensis</name>
    <dbReference type="NCBI Taxonomy" id="1185766"/>
    <lineage>
        <taxon>Bacteria</taxon>
        <taxon>Pseudomonadati</taxon>
        <taxon>Pseudomonadota</taxon>
        <taxon>Alphaproteobacteria</taxon>
        <taxon>Rhodobacterales</taxon>
        <taxon>Paracoccaceae</taxon>
        <taxon>Thioclava</taxon>
    </lineage>
</organism>
<dbReference type="STRING" id="1185766.SAMN05216224_102316"/>
<proteinExistence type="predicted"/>
<sequence length="384" mass="43739">MHIVHRGFDTLVLSIQANIPPELFEYLDVEREKAEEARAPVPVSYGGAEFDLKPYGGNGYRFILQGGPLEVTWFFKKPNARDPWGVRVSVGSTLLATQGLGYARAYLDKTLTRLGIRYTADQVSIARADFCVDVLAPEFELMPENFVIHSHTNRADHLTVEEHDTRSNGKSGQFTSVTVGKMPGRQVIIYDKRREVIDRHKPIWWDIWNANLGREDLAPLDSTDRDTSRVWRIEIRAGKDLLKDRWQIRRWAEFDAQFGDVVAEALQKIRYCTPDPQDTNRARWSNHPLWDLIGTEAEGDLTEMRSYLPPSQIKHVHRTEHIRLIMAQLAGNAITLAALEGTSEAKLADHMAGMGGRLREVIKADPARAANKLDQARDRYRFVE</sequence>
<dbReference type="AlphaFoldDB" id="A0A074U7P3"/>